<evidence type="ECO:0000256" key="1">
    <source>
        <dbReference type="ARBA" id="ARBA00022741"/>
    </source>
</evidence>
<dbReference type="SUPFAM" id="SSF56112">
    <property type="entry name" value="Protein kinase-like (PK-like)"/>
    <property type="match status" value="1"/>
</dbReference>
<dbReference type="PANTHER" id="PTHR27005:SF466">
    <property type="entry name" value="NON-FUNCTIONAL PSEUDOKINASE ZED1-LIKE"/>
    <property type="match status" value="1"/>
</dbReference>
<dbReference type="Gene3D" id="1.10.510.10">
    <property type="entry name" value="Transferase(Phosphotransferase) domain 1"/>
    <property type="match status" value="1"/>
</dbReference>
<keyword evidence="2" id="KW-0067">ATP-binding</keyword>
<dbReference type="Pfam" id="PF07714">
    <property type="entry name" value="PK_Tyr_Ser-Thr"/>
    <property type="match status" value="1"/>
</dbReference>
<gene>
    <name evidence="4" type="ORF">CURHAP_LOCUS50857</name>
</gene>
<keyword evidence="1" id="KW-0547">Nucleotide-binding</keyword>
<dbReference type="GO" id="GO:0004674">
    <property type="term" value="F:protein serine/threonine kinase activity"/>
    <property type="evidence" value="ECO:0007669"/>
    <property type="project" value="TreeGrafter"/>
</dbReference>
<dbReference type="InterPro" id="IPR011009">
    <property type="entry name" value="Kinase-like_dom_sf"/>
</dbReference>
<evidence type="ECO:0000259" key="3">
    <source>
        <dbReference type="PROSITE" id="PS50011"/>
    </source>
</evidence>
<name>A0A6J5VP44_PRUAR</name>
<evidence type="ECO:0000313" key="4">
    <source>
        <dbReference type="EMBL" id="CAB4290736.1"/>
    </source>
</evidence>
<dbReference type="InterPro" id="IPR000719">
    <property type="entry name" value="Prot_kinase_dom"/>
</dbReference>
<dbReference type="InterPro" id="IPR001245">
    <property type="entry name" value="Ser-Thr/Tyr_kinase_cat_dom"/>
</dbReference>
<dbReference type="PROSITE" id="PS50011">
    <property type="entry name" value="PROTEIN_KINASE_DOM"/>
    <property type="match status" value="1"/>
</dbReference>
<dbReference type="InterPro" id="IPR045274">
    <property type="entry name" value="WAK-like"/>
</dbReference>
<dbReference type="GO" id="GO:0005886">
    <property type="term" value="C:plasma membrane"/>
    <property type="evidence" value="ECO:0007669"/>
    <property type="project" value="TreeGrafter"/>
</dbReference>
<proteinExistence type="predicted"/>
<dbReference type="AlphaFoldDB" id="A0A6J5VP44"/>
<dbReference type="Proteomes" id="UP000507222">
    <property type="component" value="Unassembled WGS sequence"/>
</dbReference>
<sequence>MGAPVGLRDSIFPCVLIPLGFLNACTWNLFPQQPLTCESLAFFVDFCFSQVLKALDSFYSNDEQPHKNVLKLLGCCLEIPIPALVHEYAIEGVLNDQGGLRTTENQSSLPWKTRLRIAIQLASAIRYLHTAFPRPIIHRDLKPSSIFLDHDYAPKLSNFELSITIPPMKSHADDEGQKAVDAYEAGEYQSSIAYVKASDIEQIQTIADPKILGEVGGDEQARRHLHDFLALALLCTQEESEVRPDMMDVAKELLRIETSIISKYSL</sequence>
<feature type="domain" description="Protein kinase" evidence="3">
    <location>
        <begin position="1"/>
        <end position="266"/>
    </location>
</feature>
<evidence type="ECO:0000256" key="2">
    <source>
        <dbReference type="ARBA" id="ARBA00022840"/>
    </source>
</evidence>
<dbReference type="PANTHER" id="PTHR27005">
    <property type="entry name" value="WALL-ASSOCIATED RECEPTOR KINASE-LIKE 21"/>
    <property type="match status" value="1"/>
</dbReference>
<dbReference type="GO" id="GO:0007166">
    <property type="term" value="P:cell surface receptor signaling pathway"/>
    <property type="evidence" value="ECO:0007669"/>
    <property type="project" value="InterPro"/>
</dbReference>
<dbReference type="EMBL" id="CAEKDK010000008">
    <property type="protein sequence ID" value="CAB4290736.1"/>
    <property type="molecule type" value="Genomic_DNA"/>
</dbReference>
<organism evidence="4 5">
    <name type="scientific">Prunus armeniaca</name>
    <name type="common">Apricot</name>
    <name type="synonym">Armeniaca vulgaris</name>
    <dbReference type="NCBI Taxonomy" id="36596"/>
    <lineage>
        <taxon>Eukaryota</taxon>
        <taxon>Viridiplantae</taxon>
        <taxon>Streptophyta</taxon>
        <taxon>Embryophyta</taxon>
        <taxon>Tracheophyta</taxon>
        <taxon>Spermatophyta</taxon>
        <taxon>Magnoliopsida</taxon>
        <taxon>eudicotyledons</taxon>
        <taxon>Gunneridae</taxon>
        <taxon>Pentapetalae</taxon>
        <taxon>rosids</taxon>
        <taxon>fabids</taxon>
        <taxon>Rosales</taxon>
        <taxon>Rosaceae</taxon>
        <taxon>Amygdaloideae</taxon>
        <taxon>Amygdaleae</taxon>
        <taxon>Prunus</taxon>
    </lineage>
</organism>
<accession>A0A6J5VP44</accession>
<evidence type="ECO:0000313" key="5">
    <source>
        <dbReference type="Proteomes" id="UP000507222"/>
    </source>
</evidence>
<protein>
    <recommendedName>
        <fullName evidence="3">Protein kinase domain-containing protein</fullName>
    </recommendedName>
</protein>
<reference evidence="4 5" key="1">
    <citation type="submission" date="2020-05" db="EMBL/GenBank/DDBJ databases">
        <authorList>
            <person name="Campoy J."/>
            <person name="Schneeberger K."/>
            <person name="Spophaly S."/>
        </authorList>
    </citation>
    <scope>NUCLEOTIDE SEQUENCE [LARGE SCALE GENOMIC DNA]</scope>
    <source>
        <strain evidence="4">PruArmRojPasFocal</strain>
    </source>
</reference>
<dbReference type="GO" id="GO:0005524">
    <property type="term" value="F:ATP binding"/>
    <property type="evidence" value="ECO:0007669"/>
    <property type="project" value="UniProtKB-KW"/>
</dbReference>